<dbReference type="InterPro" id="IPR037523">
    <property type="entry name" value="VOC_core"/>
</dbReference>
<dbReference type="EMBL" id="QXTG01000002">
    <property type="protein sequence ID" value="RIX28859.1"/>
    <property type="molecule type" value="Genomic_DNA"/>
</dbReference>
<evidence type="ECO:0000259" key="1">
    <source>
        <dbReference type="PROSITE" id="PS51819"/>
    </source>
</evidence>
<dbReference type="RefSeq" id="WP_119483168.1">
    <property type="nucleotide sequence ID" value="NZ_QXTG01000002.1"/>
</dbReference>
<keyword evidence="3" id="KW-1185">Reference proteome</keyword>
<dbReference type="Proteomes" id="UP000265742">
    <property type="component" value="Unassembled WGS sequence"/>
</dbReference>
<dbReference type="Pfam" id="PF00903">
    <property type="entry name" value="Glyoxalase"/>
    <property type="match status" value="1"/>
</dbReference>
<dbReference type="Gene3D" id="3.10.180.10">
    <property type="entry name" value="2,3-Dihydroxybiphenyl 1,2-Dioxygenase, domain 1"/>
    <property type="match status" value="1"/>
</dbReference>
<evidence type="ECO:0000313" key="3">
    <source>
        <dbReference type="Proteomes" id="UP000265742"/>
    </source>
</evidence>
<sequence>MEMKLELVVIPVADVDRAKAFYLETLGWHGDVDVQPAPGVRVVQVTPPGSACSLGFGAGIPVYDAASPAANLHLVVEDLAATRADLLARGVEVGGVVDVGGGVRYAGFQDPDGNGLLLQEMAWRRGGTF</sequence>
<gene>
    <name evidence="2" type="ORF">D1781_09785</name>
</gene>
<dbReference type="InterPro" id="IPR004360">
    <property type="entry name" value="Glyas_Fos-R_dOase_dom"/>
</dbReference>
<reference evidence="3" key="1">
    <citation type="submission" date="2018-09" db="EMBL/GenBank/DDBJ databases">
        <authorList>
            <person name="Kim I."/>
        </authorList>
    </citation>
    <scope>NUCLEOTIDE SEQUENCE [LARGE SCALE GENOMIC DNA]</scope>
    <source>
        <strain evidence="3">DD4a</strain>
    </source>
</reference>
<accession>A0A3A1TYH7</accession>
<dbReference type="SUPFAM" id="SSF54593">
    <property type="entry name" value="Glyoxalase/Bleomycin resistance protein/Dihydroxybiphenyl dioxygenase"/>
    <property type="match status" value="1"/>
</dbReference>
<dbReference type="OrthoDB" id="485032at2"/>
<name>A0A3A1TYH7_9MICO</name>
<organism evidence="2 3">
    <name type="scientific">Amnibacterium setariae</name>
    <dbReference type="NCBI Taxonomy" id="2306585"/>
    <lineage>
        <taxon>Bacteria</taxon>
        <taxon>Bacillati</taxon>
        <taxon>Actinomycetota</taxon>
        <taxon>Actinomycetes</taxon>
        <taxon>Micrococcales</taxon>
        <taxon>Microbacteriaceae</taxon>
        <taxon>Amnibacterium</taxon>
    </lineage>
</organism>
<dbReference type="PANTHER" id="PTHR36437:SF2">
    <property type="entry name" value="GLYOXALASE_BLEOMYCIN RESISTANCE PROTEIN_DIOXYGENASE"/>
    <property type="match status" value="1"/>
</dbReference>
<evidence type="ECO:0000313" key="2">
    <source>
        <dbReference type="EMBL" id="RIX28859.1"/>
    </source>
</evidence>
<dbReference type="AlphaFoldDB" id="A0A3A1TYH7"/>
<dbReference type="PANTHER" id="PTHR36437">
    <property type="entry name" value="GLYOXALASE/BLEOMYCIN RESISTANCE PROTEIN/DIOXYGENASE"/>
    <property type="match status" value="1"/>
</dbReference>
<feature type="domain" description="VOC" evidence="1">
    <location>
        <begin position="4"/>
        <end position="121"/>
    </location>
</feature>
<comment type="caution">
    <text evidence="2">The sequence shown here is derived from an EMBL/GenBank/DDBJ whole genome shotgun (WGS) entry which is preliminary data.</text>
</comment>
<dbReference type="InterPro" id="IPR029068">
    <property type="entry name" value="Glyas_Bleomycin-R_OHBP_Dase"/>
</dbReference>
<dbReference type="PROSITE" id="PS51819">
    <property type="entry name" value="VOC"/>
    <property type="match status" value="1"/>
</dbReference>
<protein>
    <submittedName>
        <fullName evidence="2">Glyoxalase</fullName>
    </submittedName>
</protein>
<proteinExistence type="predicted"/>